<accession>A0A0M4QXT3</accession>
<protein>
    <submittedName>
        <fullName evidence="3">Acyl dehydratase</fullName>
    </submittedName>
</protein>
<dbReference type="GO" id="GO:0006633">
    <property type="term" value="P:fatty acid biosynthetic process"/>
    <property type="evidence" value="ECO:0007669"/>
    <property type="project" value="InterPro"/>
</dbReference>
<dbReference type="PANTHER" id="PTHR43841:SF3">
    <property type="entry name" value="(3R)-HYDROXYACYL-ACP DEHYDRATASE SUBUNIT HADB"/>
    <property type="match status" value="1"/>
</dbReference>
<keyword evidence="4" id="KW-1185">Reference proteome</keyword>
<dbReference type="GO" id="GO:0004312">
    <property type="term" value="F:fatty acid synthase activity"/>
    <property type="evidence" value="ECO:0007669"/>
    <property type="project" value="InterPro"/>
</dbReference>
<dbReference type="InterPro" id="IPR002539">
    <property type="entry name" value="MaoC-like_dom"/>
</dbReference>
<name>A0A0M4QXT3_9MICC</name>
<dbReference type="Gene3D" id="3.10.129.10">
    <property type="entry name" value="Hotdog Thioesterase"/>
    <property type="match status" value="1"/>
</dbReference>
<feature type="domain" description="MaoC-like" evidence="2">
    <location>
        <begin position="8"/>
        <end position="95"/>
    </location>
</feature>
<dbReference type="GO" id="GO:0005835">
    <property type="term" value="C:fatty acid synthase complex"/>
    <property type="evidence" value="ECO:0007669"/>
    <property type="project" value="InterPro"/>
</dbReference>
<proteinExistence type="inferred from homology"/>
<dbReference type="PANTHER" id="PTHR43841">
    <property type="entry name" value="3-HYDROXYACYL-THIOESTER DEHYDRATASE HTDX-RELATED"/>
    <property type="match status" value="1"/>
</dbReference>
<dbReference type="KEGG" id="aaq:AOC05_13060"/>
<organism evidence="3 4">
    <name type="scientific">Arthrobacter alpinus</name>
    <dbReference type="NCBI Taxonomy" id="656366"/>
    <lineage>
        <taxon>Bacteria</taxon>
        <taxon>Bacillati</taxon>
        <taxon>Actinomycetota</taxon>
        <taxon>Actinomycetes</taxon>
        <taxon>Micrococcales</taxon>
        <taxon>Micrococcaceae</taxon>
        <taxon>Arthrobacter</taxon>
    </lineage>
</organism>
<evidence type="ECO:0000259" key="2">
    <source>
        <dbReference type="Pfam" id="PF01575"/>
    </source>
</evidence>
<dbReference type="PRINTS" id="PR01483">
    <property type="entry name" value="FASYNTHASE"/>
</dbReference>
<dbReference type="OrthoDB" id="9800237at2"/>
<dbReference type="Pfam" id="PF01575">
    <property type="entry name" value="MaoC_dehydratas"/>
    <property type="match status" value="1"/>
</dbReference>
<gene>
    <name evidence="3" type="ORF">AOC05_13060</name>
</gene>
<sequence length="141" mass="14822">MNFSELTLGQEIGSRTLEISRADLIKYAGASGDFNPIHWNDRFAREVELPGVIAHGMFTMGAAVQLVTDWVGDPSAVTAYGTRFTKPVPVADLAGAPGAVVQILGVIGALNAEAFTARVDLAVTLDGQKVLVKAQATVRVA</sequence>
<dbReference type="EMBL" id="CP012677">
    <property type="protein sequence ID" value="ALE93023.1"/>
    <property type="molecule type" value="Genomic_DNA"/>
</dbReference>
<comment type="similarity">
    <text evidence="1">Belongs to the enoyl-CoA hydratase/isomerase family.</text>
</comment>
<reference evidence="4" key="1">
    <citation type="submission" date="2015-09" db="EMBL/GenBank/DDBJ databases">
        <title>Complete genome of Arthrobacter alpinus strain R3.8.</title>
        <authorList>
            <person name="See-Too W.S."/>
            <person name="Chan K.G."/>
        </authorList>
    </citation>
    <scope>NUCLEOTIDE SEQUENCE [LARGE SCALE GENOMIC DNA]</scope>
    <source>
        <strain evidence="4">R3.8</strain>
    </source>
</reference>
<dbReference type="PATRIC" id="fig|656366.3.peg.2820"/>
<evidence type="ECO:0000256" key="1">
    <source>
        <dbReference type="ARBA" id="ARBA00005254"/>
    </source>
</evidence>
<dbReference type="AlphaFoldDB" id="A0A0M4QXT3"/>
<evidence type="ECO:0000313" key="3">
    <source>
        <dbReference type="EMBL" id="ALE93023.1"/>
    </source>
</evidence>
<dbReference type="Proteomes" id="UP000062833">
    <property type="component" value="Chromosome"/>
</dbReference>
<dbReference type="RefSeq" id="WP_062007605.1">
    <property type="nucleotide sequence ID" value="NZ_CP012677.1"/>
</dbReference>
<dbReference type="SUPFAM" id="SSF54637">
    <property type="entry name" value="Thioesterase/thiol ester dehydrase-isomerase"/>
    <property type="match status" value="1"/>
</dbReference>
<dbReference type="InterPro" id="IPR003965">
    <property type="entry name" value="Fatty_acid_synthase"/>
</dbReference>
<dbReference type="InterPro" id="IPR029069">
    <property type="entry name" value="HotDog_dom_sf"/>
</dbReference>
<dbReference type="CDD" id="cd03453">
    <property type="entry name" value="SAV4209_like"/>
    <property type="match status" value="1"/>
</dbReference>
<evidence type="ECO:0000313" key="4">
    <source>
        <dbReference type="Proteomes" id="UP000062833"/>
    </source>
</evidence>